<name>A0A1I9YQF1_9BURK</name>
<reference evidence="13" key="2">
    <citation type="submission" date="2021-06" db="EMBL/GenBank/DDBJ databases">
        <authorList>
            <person name="Rogers T.H."/>
            <person name="Ramsay J.P."/>
            <person name="Wang P."/>
            <person name="Terpolilli J."/>
        </authorList>
    </citation>
    <scope>NUCLEOTIDE SEQUENCE [LARGE SCALE GENOMIC DNA]</scope>
    <source>
        <strain evidence="13">WSM5005</strain>
    </source>
</reference>
<keyword evidence="6" id="KW-0442">Lipid degradation</keyword>
<dbReference type="RefSeq" id="WP_063828905.1">
    <property type="nucleotide sequence ID" value="NZ_CP017562.2"/>
</dbReference>
<dbReference type="GO" id="GO:0005886">
    <property type="term" value="C:plasma membrane"/>
    <property type="evidence" value="ECO:0007669"/>
    <property type="project" value="UniProtKB-SubCell"/>
</dbReference>
<dbReference type="Proteomes" id="UP000179860">
    <property type="component" value="Chromosome 2"/>
</dbReference>
<evidence type="ECO:0000256" key="10">
    <source>
        <dbReference type="ARBA" id="ARBA00023186"/>
    </source>
</evidence>
<evidence type="ECO:0000313" key="14">
    <source>
        <dbReference type="Proteomes" id="UP000179860"/>
    </source>
</evidence>
<evidence type="ECO:0000256" key="12">
    <source>
        <dbReference type="ARBA" id="ARBA00031542"/>
    </source>
</evidence>
<sequence>MPEKWLGPVCVICAAALGLSTGVLYFRHAAPAAGAATSVVADSENNAAPAASVHAPAAQTDNSLRIWPADSRLANGLAITDSHHLIVNDALHDLIDFFLLEQADDDRADQLKLYLRTRLRPPASEEAVLLAEHYVAYMAAHDELLAAQNLNAQNLSASNVDINRIMTWRQQRDQLRQRMLGDQVEQAWYQNDDSQLTQAIDEWRQRAADQEGVAAFARQPRYPVPHWQNSHDEKLHIQYLLGLLQKAVTSFSERSHEGQHWAERYSSYQSDAQTISHDPGLDTSQRNAQLQALRVRLFPTQAERQRAHELGP</sequence>
<dbReference type="KEGG" id="pspw:BJG93_23900"/>
<keyword evidence="4" id="KW-0997">Cell inner membrane</keyword>
<keyword evidence="10" id="KW-0143">Chaperone</keyword>
<protein>
    <recommendedName>
        <fullName evidence="11">Lipase helper protein</fullName>
    </recommendedName>
    <alternativeName>
        <fullName evidence="12">Lipase modulator</fullName>
    </alternativeName>
</protein>
<keyword evidence="9" id="KW-0472">Membrane</keyword>
<organism evidence="13 14">
    <name type="scientific">Paraburkholderia sprentiae WSM5005</name>
    <dbReference type="NCBI Taxonomy" id="754502"/>
    <lineage>
        <taxon>Bacteria</taxon>
        <taxon>Pseudomonadati</taxon>
        <taxon>Pseudomonadota</taxon>
        <taxon>Betaproteobacteria</taxon>
        <taxon>Burkholderiales</taxon>
        <taxon>Burkholderiaceae</taxon>
        <taxon>Paraburkholderia</taxon>
    </lineage>
</organism>
<comment type="subcellular location">
    <subcellularLocation>
        <location evidence="1">Cell inner membrane</location>
        <topology evidence="1">Single-pass membrane protein</topology>
        <orientation evidence="1">Periplasmic side</orientation>
    </subcellularLocation>
</comment>
<evidence type="ECO:0000256" key="4">
    <source>
        <dbReference type="ARBA" id="ARBA00022519"/>
    </source>
</evidence>
<evidence type="ECO:0000256" key="7">
    <source>
        <dbReference type="ARBA" id="ARBA00022989"/>
    </source>
</evidence>
<evidence type="ECO:0000256" key="8">
    <source>
        <dbReference type="ARBA" id="ARBA00023098"/>
    </source>
</evidence>
<dbReference type="Pfam" id="PF03280">
    <property type="entry name" value="Lipase_chap"/>
    <property type="match status" value="1"/>
</dbReference>
<keyword evidence="8" id="KW-0443">Lipid metabolism</keyword>
<evidence type="ECO:0000256" key="3">
    <source>
        <dbReference type="ARBA" id="ARBA00022475"/>
    </source>
</evidence>
<evidence type="ECO:0000313" key="13">
    <source>
        <dbReference type="EMBL" id="APA88411.1"/>
    </source>
</evidence>
<dbReference type="InterPro" id="IPR004961">
    <property type="entry name" value="Lipase_chaperone"/>
</dbReference>
<comment type="similarity">
    <text evidence="2">Belongs to the lipase chaperone family.</text>
</comment>
<gene>
    <name evidence="13" type="ORF">BJG93_23900</name>
</gene>
<dbReference type="EMBL" id="CP017562">
    <property type="protein sequence ID" value="APA88411.1"/>
    <property type="molecule type" value="Genomic_DNA"/>
</dbReference>
<evidence type="ECO:0000256" key="1">
    <source>
        <dbReference type="ARBA" id="ARBA00004383"/>
    </source>
</evidence>
<accession>A0A1I9YQF1</accession>
<evidence type="ECO:0000256" key="2">
    <source>
        <dbReference type="ARBA" id="ARBA00010358"/>
    </source>
</evidence>
<evidence type="ECO:0000256" key="11">
    <source>
        <dbReference type="ARBA" id="ARBA00030948"/>
    </source>
</evidence>
<keyword evidence="7" id="KW-1133">Transmembrane helix</keyword>
<dbReference type="SUPFAM" id="SSF158855">
    <property type="entry name" value="Lipase chaperone-like"/>
    <property type="match status" value="1"/>
</dbReference>
<keyword evidence="3" id="KW-1003">Cell membrane</keyword>
<evidence type="ECO:0000256" key="5">
    <source>
        <dbReference type="ARBA" id="ARBA00022692"/>
    </source>
</evidence>
<dbReference type="OrthoDB" id="9114445at2"/>
<dbReference type="GO" id="GO:0006457">
    <property type="term" value="P:protein folding"/>
    <property type="evidence" value="ECO:0007669"/>
    <property type="project" value="InterPro"/>
</dbReference>
<dbReference type="GO" id="GO:0051082">
    <property type="term" value="F:unfolded protein binding"/>
    <property type="evidence" value="ECO:0007669"/>
    <property type="project" value="InterPro"/>
</dbReference>
<keyword evidence="14" id="KW-1185">Reference proteome</keyword>
<dbReference type="GO" id="GO:0016042">
    <property type="term" value="P:lipid catabolic process"/>
    <property type="evidence" value="ECO:0007669"/>
    <property type="project" value="UniProtKB-KW"/>
</dbReference>
<evidence type="ECO:0000256" key="9">
    <source>
        <dbReference type="ARBA" id="ARBA00023136"/>
    </source>
</evidence>
<dbReference type="AlphaFoldDB" id="A0A1I9YQF1"/>
<reference evidence="13" key="1">
    <citation type="submission" date="2016-09" db="EMBL/GenBank/DDBJ databases">
        <title>The Complete Genome of Burkholderia sprentiae wsm5005.</title>
        <authorList>
            <person name="De Meyer S."/>
            <person name="Wang P."/>
            <person name="Terpolilli J."/>
        </authorList>
    </citation>
    <scope>NUCLEOTIDE SEQUENCE [LARGE SCALE GENOMIC DNA]</scope>
    <source>
        <strain evidence="13">WSM5005</strain>
    </source>
</reference>
<evidence type="ECO:0000256" key="6">
    <source>
        <dbReference type="ARBA" id="ARBA00022963"/>
    </source>
</evidence>
<proteinExistence type="inferred from homology"/>
<keyword evidence="5" id="KW-0812">Transmembrane</keyword>